<keyword evidence="2" id="KW-1185">Reference proteome</keyword>
<evidence type="ECO:0000313" key="1">
    <source>
        <dbReference type="EMBL" id="KAI7938936.1"/>
    </source>
</evidence>
<dbReference type="Proteomes" id="UP001060170">
    <property type="component" value="Chromosome 15"/>
</dbReference>
<reference evidence="2" key="1">
    <citation type="journal article" date="2018" name="BMC Genomics">
        <title>Genomic insights into host adaptation between the wheat stripe rust pathogen (Puccinia striiformis f. sp. tritici) and the barley stripe rust pathogen (Puccinia striiformis f. sp. hordei).</title>
        <authorList>
            <person name="Xia C."/>
            <person name="Wang M."/>
            <person name="Yin C."/>
            <person name="Cornejo O.E."/>
            <person name="Hulbert S.H."/>
            <person name="Chen X."/>
        </authorList>
    </citation>
    <scope>NUCLEOTIDE SEQUENCE [LARGE SCALE GENOMIC DNA]</scope>
    <source>
        <strain evidence="2">93-210</strain>
    </source>
</reference>
<protein>
    <submittedName>
        <fullName evidence="1">Uncharacterized protein</fullName>
    </submittedName>
</protein>
<accession>A0ACC0DV14</accession>
<gene>
    <name evidence="1" type="ORF">MJO28_014515</name>
</gene>
<evidence type="ECO:0000313" key="2">
    <source>
        <dbReference type="Proteomes" id="UP001060170"/>
    </source>
</evidence>
<reference evidence="2" key="2">
    <citation type="journal article" date="2018" name="Mol. Plant Microbe Interact.">
        <title>Genome sequence resources for the wheat stripe rust pathogen (Puccinia striiformis f. sp. tritici) and the barley stripe rust pathogen (Puccinia striiformis f. sp. hordei).</title>
        <authorList>
            <person name="Xia C."/>
            <person name="Wang M."/>
            <person name="Yin C."/>
            <person name="Cornejo O.E."/>
            <person name="Hulbert S.H."/>
            <person name="Chen X."/>
        </authorList>
    </citation>
    <scope>NUCLEOTIDE SEQUENCE [LARGE SCALE GENOMIC DNA]</scope>
    <source>
        <strain evidence="2">93-210</strain>
    </source>
</reference>
<proteinExistence type="predicted"/>
<name>A0ACC0DV14_9BASI</name>
<sequence>MNEANQPQAERPHQERTKPLSWVWAYFKPTEIGGVRYNVCHAPISPGSNELCLKRMIPDKSGGTKSMGNHLERKHRLSKSDPPPLTPITVSLGPPSNSGIGSSKRRLNRDTLMTGITKFLIANNLPSQTIDNQQFIELLHLCNPLITRPLLFDPDTLTQFIHHKYMIAKQALKERLAKLTTTTKLSFSCTRYSPSDRNHSLIALVVHWISDQEATLINLPLGLLQLNRSPSCQNIAHAILQILTDFDLQERIFSLTIDNVPDLGEFGRTLASLIPDFNPDSQLIGCMGSLINQSAELVLKDFFPLNSTSSSPSDIHDTVDNNTTAPHTVHVSSILSRLQDLTLFLRQSSQKNESFNRIVSAVTSDPQAGLAVGSINQTNSSRWNSTYHIMTRAYHIKEAIQIFCLKEVGAAQFNIHDQEWDLVRQICDFLKPMNIAANEISADKPCDMITATPTFCWLLRRLNKVRKNYEGRELMEPIKEMLERLTVYQESTKQKSVHIFAMILDPRIKMSNFEDHSHNINSTSINTPDQQQKIDSRSQRISLEEIQKSFHEASIPYSPYPIFQNDPMRSSNGDMIVNPLLESSSQNHQTNPTTHHHHHRHHHQPHHHHKRSRNQQSNQASESDSDSDYESGKPRIFKKKPKLMIGLKDEITNYLGTDCEESNCNPLEFWKSNSSKFPTLFGMSKDFLQVQASTGSALNICEKFHLLSEAFLSGGSSTSFSLNPNNHPPPTHNTNSNKHLHSRDTSNPGHFMNLPTNPSQTTGTTPHNNNISTDSMFGIHPQIAGGPPSSSSSQPPPSSTTTNNQSSARSNNGYNQSGYGLPFQPSIPTIEKDIIVHPPPSSSSNIPIDPSIPTTVTSISTPVPPTSNNNNPPPPPPPHIPIINPALIDHHHHHQLSSFLPLFDQHSLPTPALDSLDSFALSNSQFVACSAHVCLFYWSFVLGFIEL</sequence>
<comment type="caution">
    <text evidence="1">The sequence shown here is derived from an EMBL/GenBank/DDBJ whole genome shotgun (WGS) entry which is preliminary data.</text>
</comment>
<organism evidence="1 2">
    <name type="scientific">Puccinia striiformis f. sp. tritici</name>
    <dbReference type="NCBI Taxonomy" id="168172"/>
    <lineage>
        <taxon>Eukaryota</taxon>
        <taxon>Fungi</taxon>
        <taxon>Dikarya</taxon>
        <taxon>Basidiomycota</taxon>
        <taxon>Pucciniomycotina</taxon>
        <taxon>Pucciniomycetes</taxon>
        <taxon>Pucciniales</taxon>
        <taxon>Pucciniaceae</taxon>
        <taxon>Puccinia</taxon>
    </lineage>
</organism>
<dbReference type="EMBL" id="CM045879">
    <property type="protein sequence ID" value="KAI7938936.1"/>
    <property type="molecule type" value="Genomic_DNA"/>
</dbReference>
<reference evidence="1 2" key="3">
    <citation type="journal article" date="2022" name="Microbiol. Spectr.">
        <title>Folding features and dynamics of 3D genome architecture in plant fungal pathogens.</title>
        <authorList>
            <person name="Xia C."/>
        </authorList>
    </citation>
    <scope>NUCLEOTIDE SEQUENCE [LARGE SCALE GENOMIC DNA]</scope>
    <source>
        <strain evidence="1 2">93-210</strain>
    </source>
</reference>